<dbReference type="PROSITE" id="PS50109">
    <property type="entry name" value="HIS_KIN"/>
    <property type="match status" value="1"/>
</dbReference>
<keyword evidence="5" id="KW-1133">Transmembrane helix</keyword>
<feature type="domain" description="Histidine kinase" evidence="6">
    <location>
        <begin position="463"/>
        <end position="675"/>
    </location>
</feature>
<keyword evidence="8" id="KW-0808">Transferase</keyword>
<dbReference type="PRINTS" id="PR00344">
    <property type="entry name" value="BCTRLSENSOR"/>
</dbReference>
<dbReference type="RefSeq" id="WP_124084955.1">
    <property type="nucleotide sequence ID" value="NZ_UXAW01000034.1"/>
</dbReference>
<dbReference type="Pfam" id="PF00072">
    <property type="entry name" value="Response_reg"/>
    <property type="match status" value="1"/>
</dbReference>
<dbReference type="SUPFAM" id="SSF55874">
    <property type="entry name" value="ATPase domain of HSP90 chaperone/DNA topoisomerase II/histidine kinase"/>
    <property type="match status" value="1"/>
</dbReference>
<organism evidence="8 9">
    <name type="scientific">Pseudogemmobacter humi</name>
    <dbReference type="NCBI Taxonomy" id="2483812"/>
    <lineage>
        <taxon>Bacteria</taxon>
        <taxon>Pseudomonadati</taxon>
        <taxon>Pseudomonadota</taxon>
        <taxon>Alphaproteobacteria</taxon>
        <taxon>Rhodobacterales</taxon>
        <taxon>Paracoccaceae</taxon>
        <taxon>Pseudogemmobacter</taxon>
    </lineage>
</organism>
<dbReference type="SMART" id="SM00388">
    <property type="entry name" value="HisKA"/>
    <property type="match status" value="1"/>
</dbReference>
<dbReference type="CDD" id="cd17546">
    <property type="entry name" value="REC_hyHK_CKI1_RcsC-like"/>
    <property type="match status" value="1"/>
</dbReference>
<keyword evidence="3 4" id="KW-0597">Phosphoprotein</keyword>
<dbReference type="Pfam" id="PF02518">
    <property type="entry name" value="HATPase_c"/>
    <property type="match status" value="1"/>
</dbReference>
<dbReference type="SUPFAM" id="SSF47384">
    <property type="entry name" value="Homodimeric domain of signal transducing histidine kinase"/>
    <property type="match status" value="1"/>
</dbReference>
<evidence type="ECO:0000256" key="3">
    <source>
        <dbReference type="ARBA" id="ARBA00022553"/>
    </source>
</evidence>
<dbReference type="Pfam" id="PF00512">
    <property type="entry name" value="HisKA"/>
    <property type="match status" value="1"/>
</dbReference>
<name>A0A3P5WNP1_9RHOB</name>
<dbReference type="CDD" id="cd00082">
    <property type="entry name" value="HisKA"/>
    <property type="match status" value="1"/>
</dbReference>
<keyword evidence="8" id="KW-0418">Kinase</keyword>
<evidence type="ECO:0000256" key="2">
    <source>
        <dbReference type="ARBA" id="ARBA00012438"/>
    </source>
</evidence>
<evidence type="ECO:0000256" key="1">
    <source>
        <dbReference type="ARBA" id="ARBA00000085"/>
    </source>
</evidence>
<feature type="transmembrane region" description="Helical" evidence="5">
    <location>
        <begin position="243"/>
        <end position="261"/>
    </location>
</feature>
<dbReference type="SUPFAM" id="SSF52172">
    <property type="entry name" value="CheY-like"/>
    <property type="match status" value="1"/>
</dbReference>
<accession>A0A3P5WNP1</accession>
<dbReference type="GO" id="GO:0000155">
    <property type="term" value="F:phosphorelay sensor kinase activity"/>
    <property type="evidence" value="ECO:0007669"/>
    <property type="project" value="InterPro"/>
</dbReference>
<dbReference type="PROSITE" id="PS50110">
    <property type="entry name" value="RESPONSE_REGULATORY"/>
    <property type="match status" value="1"/>
</dbReference>
<feature type="transmembrane region" description="Helical" evidence="5">
    <location>
        <begin position="109"/>
        <end position="128"/>
    </location>
</feature>
<feature type="domain" description="Response regulatory" evidence="7">
    <location>
        <begin position="700"/>
        <end position="814"/>
    </location>
</feature>
<dbReference type="Proteomes" id="UP000277498">
    <property type="component" value="Unassembled WGS sequence"/>
</dbReference>
<dbReference type="InterPro" id="IPR001789">
    <property type="entry name" value="Sig_transdc_resp-reg_receiver"/>
</dbReference>
<feature type="transmembrane region" description="Helical" evidence="5">
    <location>
        <begin position="75"/>
        <end position="97"/>
    </location>
</feature>
<dbReference type="InterPro" id="IPR005467">
    <property type="entry name" value="His_kinase_dom"/>
</dbReference>
<dbReference type="OrthoDB" id="9795133at2"/>
<keyword evidence="5" id="KW-0812">Transmembrane</keyword>
<keyword evidence="9" id="KW-1185">Reference proteome</keyword>
<evidence type="ECO:0000313" key="9">
    <source>
        <dbReference type="Proteomes" id="UP000277498"/>
    </source>
</evidence>
<dbReference type="EC" id="2.7.13.3" evidence="2"/>
<feature type="transmembrane region" description="Helical" evidence="5">
    <location>
        <begin position="216"/>
        <end position="237"/>
    </location>
</feature>
<dbReference type="InterPro" id="IPR036097">
    <property type="entry name" value="HisK_dim/P_sf"/>
</dbReference>
<evidence type="ECO:0000259" key="7">
    <source>
        <dbReference type="PROSITE" id="PS50110"/>
    </source>
</evidence>
<dbReference type="Gene3D" id="1.10.287.130">
    <property type="match status" value="1"/>
</dbReference>
<sequence>MPTQAIRSARHTFRIVTALCAVLIPTFGAQLVLSGFPGMGLGEAMPLAALIWSVAVHLVLAELHAATPGRSSTPFLLASGLGLFLLPGMPLMSGLFWPPAVTVQTVSPLAVALAWVAGAGLAALCRAARHLLRLRSDTDPRILSHPAHLVLAGIILGGGFWLTASALPLLTGQGVVPAPPVAPLLGALYALTAASLLLQGLAALQDPAQDPAPASLPLLAAVAALAATAVIETVPAISVLGTTGAAVILLLAGTMICTVLIRQPPLLMGLGMALAGAALAFAVTASQAVAGAQAIAVALMLTVLISGNRRVPGGDPITRIGTPPAEATLRFHEAAGCWIVQLDLEERIMRFPQGSGRSLGFDHSASFAELFRDSAFSGVLDLLQALQTGQAGEDPVRLQLTVKDETNAARVETFEAHVLRNDPPTAWLALVRLRREEALAARLARYEKLLGEAVLREERLLSIASHELRTPIAILSMLAEELQSGMDWQDVSASFDKTLQRIVAILDDLRAGSGAEGGQSAGGGFTVREISQQILDIFRPAAEANGIVIHTAPSEHSDLSIRCDYSRVFIALSKLVHNAIVHSKGTDVVLSALVMKGSGGELTVTWQVSDNGVGIAEQHRRRIFEPFETSGENPEERPGLGLYTARKAIRLMGGDLVLQSDGKGCRFVLTHPARAEQASRNAEQENATMSDVTPAYASRSVLLVEDNKLVGEITCARLRKLFQKVDWAETGDDGLAMFRANQYDMLVVDQLLPGLVGSELVREIRRTDKDLPIIGITASTMGSECRDLEEAGANYALEKPLSFAQLKGLADEFFSRPENEGDG</sequence>
<dbReference type="PANTHER" id="PTHR43547:SF2">
    <property type="entry name" value="HYBRID SIGNAL TRANSDUCTION HISTIDINE KINASE C"/>
    <property type="match status" value="1"/>
</dbReference>
<dbReference type="InterPro" id="IPR036890">
    <property type="entry name" value="HATPase_C_sf"/>
</dbReference>
<protein>
    <recommendedName>
        <fullName evidence="2">histidine kinase</fullName>
        <ecNumber evidence="2">2.7.13.3</ecNumber>
    </recommendedName>
</protein>
<dbReference type="InterPro" id="IPR011006">
    <property type="entry name" value="CheY-like_superfamily"/>
</dbReference>
<evidence type="ECO:0000256" key="5">
    <source>
        <dbReference type="SAM" id="Phobius"/>
    </source>
</evidence>
<feature type="transmembrane region" description="Helical" evidence="5">
    <location>
        <begin position="273"/>
        <end position="301"/>
    </location>
</feature>
<evidence type="ECO:0000256" key="4">
    <source>
        <dbReference type="PROSITE-ProRule" id="PRU00169"/>
    </source>
</evidence>
<dbReference type="AlphaFoldDB" id="A0A3P5WNP1"/>
<dbReference type="InterPro" id="IPR003594">
    <property type="entry name" value="HATPase_dom"/>
</dbReference>
<dbReference type="SMART" id="SM00448">
    <property type="entry name" value="REC"/>
    <property type="match status" value="1"/>
</dbReference>
<reference evidence="8 9" key="1">
    <citation type="submission" date="2018-11" db="EMBL/GenBank/DDBJ databases">
        <authorList>
            <person name="Criscuolo A."/>
        </authorList>
    </citation>
    <scope>NUCLEOTIDE SEQUENCE [LARGE SCALE GENOMIC DNA]</scope>
    <source>
        <strain evidence="8">ACIP111625</strain>
    </source>
</reference>
<dbReference type="SMART" id="SM00387">
    <property type="entry name" value="HATPase_c"/>
    <property type="match status" value="1"/>
</dbReference>
<feature type="transmembrane region" description="Helical" evidence="5">
    <location>
        <begin position="182"/>
        <end position="204"/>
    </location>
</feature>
<dbReference type="CDD" id="cd00075">
    <property type="entry name" value="HATPase"/>
    <property type="match status" value="1"/>
</dbReference>
<dbReference type="EMBL" id="UXAW01000034">
    <property type="protein sequence ID" value="VDC21151.1"/>
    <property type="molecule type" value="Genomic_DNA"/>
</dbReference>
<proteinExistence type="predicted"/>
<feature type="transmembrane region" description="Helical" evidence="5">
    <location>
        <begin position="12"/>
        <end position="32"/>
    </location>
</feature>
<gene>
    <name evidence="8" type="primary">luxQ_1</name>
    <name evidence="8" type="ORF">XINFAN_00515</name>
</gene>
<comment type="catalytic activity">
    <reaction evidence="1">
        <text>ATP + protein L-histidine = ADP + protein N-phospho-L-histidine.</text>
        <dbReference type="EC" id="2.7.13.3"/>
    </reaction>
</comment>
<feature type="modified residue" description="4-aspartylphosphate" evidence="4">
    <location>
        <position position="749"/>
    </location>
</feature>
<keyword evidence="5" id="KW-0472">Membrane</keyword>
<dbReference type="Gene3D" id="3.40.50.2300">
    <property type="match status" value="1"/>
</dbReference>
<evidence type="ECO:0000313" key="8">
    <source>
        <dbReference type="EMBL" id="VDC21151.1"/>
    </source>
</evidence>
<dbReference type="InterPro" id="IPR004358">
    <property type="entry name" value="Sig_transdc_His_kin-like_C"/>
</dbReference>
<dbReference type="InterPro" id="IPR003661">
    <property type="entry name" value="HisK_dim/P_dom"/>
</dbReference>
<feature type="transmembrane region" description="Helical" evidence="5">
    <location>
        <begin position="44"/>
        <end position="63"/>
    </location>
</feature>
<dbReference type="Gene3D" id="3.30.565.10">
    <property type="entry name" value="Histidine kinase-like ATPase, C-terminal domain"/>
    <property type="match status" value="1"/>
</dbReference>
<dbReference type="PANTHER" id="PTHR43547">
    <property type="entry name" value="TWO-COMPONENT HISTIDINE KINASE"/>
    <property type="match status" value="1"/>
</dbReference>
<feature type="transmembrane region" description="Helical" evidence="5">
    <location>
        <begin position="149"/>
        <end position="170"/>
    </location>
</feature>
<evidence type="ECO:0000259" key="6">
    <source>
        <dbReference type="PROSITE" id="PS50109"/>
    </source>
</evidence>